<gene>
    <name evidence="5" type="ordered locus">Rsph17025_1272</name>
</gene>
<dbReference type="InterPro" id="IPR015927">
    <property type="entry name" value="Peptidase_S24_S26A/B/C"/>
</dbReference>
<protein>
    <submittedName>
        <fullName evidence="5">Putative phage repressor</fullName>
    </submittedName>
</protein>
<dbReference type="HOGENOM" id="CLU_066192_1_2_5"/>
<dbReference type="STRING" id="349102.Rsph17025_1272"/>
<keyword evidence="3" id="KW-0804">Transcription</keyword>
<name>A4WS09_CERS5</name>
<reference evidence="5" key="1">
    <citation type="submission" date="2007-04" db="EMBL/GenBank/DDBJ databases">
        <title>Complete sequence of chromosome of Rhodobacter sphaeroides ATCC 17025.</title>
        <authorList>
            <consortium name="US DOE Joint Genome Institute"/>
            <person name="Copeland A."/>
            <person name="Lucas S."/>
            <person name="Lapidus A."/>
            <person name="Barry K."/>
            <person name="Detter J.C."/>
            <person name="Glavina del Rio T."/>
            <person name="Hammon N."/>
            <person name="Israni S."/>
            <person name="Dalin E."/>
            <person name="Tice H."/>
            <person name="Pitluck S."/>
            <person name="Chertkov O."/>
            <person name="Brettin T."/>
            <person name="Bruce D."/>
            <person name="Han C."/>
            <person name="Schmutz J."/>
            <person name="Larimer F."/>
            <person name="Land M."/>
            <person name="Hauser L."/>
            <person name="Kyrpides N."/>
            <person name="Kim E."/>
            <person name="Richardson P."/>
            <person name="Mackenzie C."/>
            <person name="Choudhary M."/>
            <person name="Donohue T.J."/>
            <person name="Kaplan S."/>
        </authorList>
    </citation>
    <scope>NUCLEOTIDE SEQUENCE [LARGE SCALE GENOMIC DNA]</scope>
    <source>
        <strain evidence="5">ATCC 17025</strain>
    </source>
</reference>
<dbReference type="EMBL" id="CP000661">
    <property type="protein sequence ID" value="ABP70173.1"/>
    <property type="molecule type" value="Genomic_DNA"/>
</dbReference>
<organism evidence="5">
    <name type="scientific">Cereibacter sphaeroides (strain ATCC 17025 / ATH 2.4.3)</name>
    <name type="common">Rhodobacter sphaeroides</name>
    <dbReference type="NCBI Taxonomy" id="349102"/>
    <lineage>
        <taxon>Bacteria</taxon>
        <taxon>Pseudomonadati</taxon>
        <taxon>Pseudomonadota</taxon>
        <taxon>Alphaproteobacteria</taxon>
        <taxon>Rhodobacterales</taxon>
        <taxon>Paracoccaceae</taxon>
        <taxon>Cereibacter</taxon>
    </lineage>
</organism>
<dbReference type="GO" id="GO:0003677">
    <property type="term" value="F:DNA binding"/>
    <property type="evidence" value="ECO:0007669"/>
    <property type="project" value="UniProtKB-KW"/>
</dbReference>
<feature type="domain" description="Peptidase S24/S26A/S26B/S26C" evidence="4">
    <location>
        <begin position="128"/>
        <end position="255"/>
    </location>
</feature>
<dbReference type="eggNOG" id="COG2932">
    <property type="taxonomic scope" value="Bacteria"/>
</dbReference>
<accession>A4WS09</accession>
<dbReference type="PANTHER" id="PTHR40661">
    <property type="match status" value="1"/>
</dbReference>
<evidence type="ECO:0000256" key="1">
    <source>
        <dbReference type="ARBA" id="ARBA00023015"/>
    </source>
</evidence>
<evidence type="ECO:0000256" key="2">
    <source>
        <dbReference type="ARBA" id="ARBA00023125"/>
    </source>
</evidence>
<sequence length="263" mass="28927">MPAWVALLVIYPILYLGIFPIVNCCEFGHFPNMTADERPFHEIVQSRLDELGENPFSMAAKSGVSYDKFRNVLRNDARRADPKVETAREICNALGLEFYIGAPRDTAPVHRVDLDGTDFAPIPVHRVELAAGCGAENHTEDLVGHLAFRRSWLQRIGVSASSAVLARAAGDSMAPTIHDGDMLLIDRSRAEAPRGPRGPKDTRPAPIFAILDDGLARVKRIELVPGGTLALLSDNPVFGPEFRQIGSVSIIGRVMWWGHTNRE</sequence>
<keyword evidence="1" id="KW-0805">Transcription regulation</keyword>
<dbReference type="InterPro" id="IPR039418">
    <property type="entry name" value="LexA-like"/>
</dbReference>
<evidence type="ECO:0000313" key="5">
    <source>
        <dbReference type="EMBL" id="ABP70173.1"/>
    </source>
</evidence>
<proteinExistence type="predicted"/>
<dbReference type="SUPFAM" id="SSF51306">
    <property type="entry name" value="LexA/Signal peptidase"/>
    <property type="match status" value="1"/>
</dbReference>
<dbReference type="CDD" id="cd06529">
    <property type="entry name" value="S24_LexA-like"/>
    <property type="match status" value="1"/>
</dbReference>
<keyword evidence="2" id="KW-0238">DNA-binding</keyword>
<dbReference type="BioCyc" id="RSPH349102:G1G8M-1307-MONOMER"/>
<dbReference type="Gene3D" id="2.10.109.10">
    <property type="entry name" value="Umud Fragment, subunit A"/>
    <property type="match status" value="1"/>
</dbReference>
<dbReference type="InterPro" id="IPR036286">
    <property type="entry name" value="LexA/Signal_pep-like_sf"/>
</dbReference>
<dbReference type="KEGG" id="rsq:Rsph17025_1272"/>
<dbReference type="PANTHER" id="PTHR40661:SF3">
    <property type="entry name" value="FELS-1 PROPHAGE TRANSCRIPTIONAL REGULATOR"/>
    <property type="match status" value="1"/>
</dbReference>
<evidence type="ECO:0000256" key="3">
    <source>
        <dbReference type="ARBA" id="ARBA00023163"/>
    </source>
</evidence>
<evidence type="ECO:0000259" key="4">
    <source>
        <dbReference type="Pfam" id="PF00717"/>
    </source>
</evidence>
<dbReference type="AlphaFoldDB" id="A4WS09"/>
<dbReference type="Pfam" id="PF00717">
    <property type="entry name" value="Peptidase_S24"/>
    <property type="match status" value="1"/>
</dbReference>